<name>A0A834LB72_RHOSS</name>
<feature type="transmembrane region" description="Helical" evidence="4">
    <location>
        <begin position="1259"/>
        <end position="1282"/>
    </location>
</feature>
<dbReference type="PANTHER" id="PTHR22999">
    <property type="entry name" value="PX SERINE/THREONINE KINASE PXK"/>
    <property type="match status" value="1"/>
</dbReference>
<protein>
    <submittedName>
        <fullName evidence="7">Uncharacterized protein</fullName>
    </submittedName>
</protein>
<feature type="region of interest" description="Disordered" evidence="3">
    <location>
        <begin position="619"/>
        <end position="660"/>
    </location>
</feature>
<evidence type="ECO:0000259" key="6">
    <source>
        <dbReference type="PROSITE" id="PS51207"/>
    </source>
</evidence>
<dbReference type="InterPro" id="IPR001683">
    <property type="entry name" value="PX_dom"/>
</dbReference>
<keyword evidence="4" id="KW-1133">Transmembrane helix</keyword>
<dbReference type="Pfam" id="PF00787">
    <property type="entry name" value="PX"/>
    <property type="match status" value="1"/>
</dbReference>
<dbReference type="CDD" id="cd06872">
    <property type="entry name" value="PX_SNX19_like_plant"/>
    <property type="match status" value="1"/>
</dbReference>
<evidence type="ECO:0000256" key="4">
    <source>
        <dbReference type="SAM" id="Phobius"/>
    </source>
</evidence>
<keyword evidence="2" id="KW-0963">Cytoplasm</keyword>
<comment type="caution">
    <text evidence="7">The sequence shown here is derived from an EMBL/GenBank/DDBJ whole genome shotgun (WGS) entry which is preliminary data.</text>
</comment>
<dbReference type="SUPFAM" id="SSF64268">
    <property type="entry name" value="PX domain"/>
    <property type="match status" value="1"/>
</dbReference>
<dbReference type="InterPro" id="IPR051837">
    <property type="entry name" value="SortingNexin/PXDomain-PKLike"/>
</dbReference>
<dbReference type="PROSITE" id="PS50195">
    <property type="entry name" value="PX"/>
    <property type="match status" value="1"/>
</dbReference>
<feature type="region of interest" description="Disordered" evidence="3">
    <location>
        <begin position="1027"/>
        <end position="1051"/>
    </location>
</feature>
<dbReference type="Proteomes" id="UP000626092">
    <property type="component" value="Unassembled WGS sequence"/>
</dbReference>
<dbReference type="Pfam" id="PF13365">
    <property type="entry name" value="Trypsin_2"/>
    <property type="match status" value="1"/>
</dbReference>
<dbReference type="OrthoDB" id="120967at2759"/>
<accession>A0A834LB72</accession>
<dbReference type="GO" id="GO:0016020">
    <property type="term" value="C:membrane"/>
    <property type="evidence" value="ECO:0007669"/>
    <property type="project" value="UniProtKB-ARBA"/>
</dbReference>
<dbReference type="InterPro" id="IPR043504">
    <property type="entry name" value="Peptidase_S1_PA_chymotrypsin"/>
</dbReference>
<feature type="region of interest" description="Disordered" evidence="3">
    <location>
        <begin position="744"/>
        <end position="802"/>
    </location>
</feature>
<organism evidence="7 8">
    <name type="scientific">Rhododendron simsii</name>
    <name type="common">Sims's rhododendron</name>
    <dbReference type="NCBI Taxonomy" id="118357"/>
    <lineage>
        <taxon>Eukaryota</taxon>
        <taxon>Viridiplantae</taxon>
        <taxon>Streptophyta</taxon>
        <taxon>Embryophyta</taxon>
        <taxon>Tracheophyta</taxon>
        <taxon>Spermatophyta</taxon>
        <taxon>Magnoliopsida</taxon>
        <taxon>eudicotyledons</taxon>
        <taxon>Gunneridae</taxon>
        <taxon>Pentapetalae</taxon>
        <taxon>asterids</taxon>
        <taxon>Ericales</taxon>
        <taxon>Ericaceae</taxon>
        <taxon>Ericoideae</taxon>
        <taxon>Rhodoreae</taxon>
        <taxon>Rhododendron</taxon>
    </lineage>
</organism>
<dbReference type="Gene3D" id="2.40.10.10">
    <property type="entry name" value="Trypsin-like serine proteases"/>
    <property type="match status" value="1"/>
</dbReference>
<dbReference type="Pfam" id="PF02194">
    <property type="entry name" value="PXA"/>
    <property type="match status" value="1"/>
</dbReference>
<dbReference type="SMART" id="SM00312">
    <property type="entry name" value="PX"/>
    <property type="match status" value="1"/>
</dbReference>
<feature type="transmembrane region" description="Helical" evidence="4">
    <location>
        <begin position="277"/>
        <end position="296"/>
    </location>
</feature>
<dbReference type="Pfam" id="PF08628">
    <property type="entry name" value="Nexin_C"/>
    <property type="match status" value="1"/>
</dbReference>
<dbReference type="SMART" id="SM00313">
    <property type="entry name" value="PXA"/>
    <property type="match status" value="1"/>
</dbReference>
<evidence type="ECO:0000313" key="7">
    <source>
        <dbReference type="EMBL" id="KAF7127208.1"/>
    </source>
</evidence>
<gene>
    <name evidence="7" type="ORF">RHSIM_Rhsim11G0170100</name>
</gene>
<evidence type="ECO:0000256" key="1">
    <source>
        <dbReference type="ARBA" id="ARBA00004496"/>
    </source>
</evidence>
<dbReference type="GO" id="GO:0035091">
    <property type="term" value="F:phosphatidylinositol binding"/>
    <property type="evidence" value="ECO:0007669"/>
    <property type="project" value="InterPro"/>
</dbReference>
<dbReference type="PANTHER" id="PTHR22999:SF23">
    <property type="entry name" value="SORTING NEXIN-16"/>
    <property type="match status" value="1"/>
</dbReference>
<feature type="domain" description="PX" evidence="5">
    <location>
        <begin position="843"/>
        <end position="955"/>
    </location>
</feature>
<reference evidence="7" key="1">
    <citation type="submission" date="2019-11" db="EMBL/GenBank/DDBJ databases">
        <authorList>
            <person name="Liu Y."/>
            <person name="Hou J."/>
            <person name="Li T.-Q."/>
            <person name="Guan C.-H."/>
            <person name="Wu X."/>
            <person name="Wu H.-Z."/>
            <person name="Ling F."/>
            <person name="Zhang R."/>
            <person name="Shi X.-G."/>
            <person name="Ren J.-P."/>
            <person name="Chen E.-F."/>
            <person name="Sun J.-M."/>
        </authorList>
    </citation>
    <scope>NUCLEOTIDE SEQUENCE</scope>
    <source>
        <strain evidence="7">Adult_tree_wgs_1</strain>
        <tissue evidence="7">Leaves</tissue>
    </source>
</reference>
<dbReference type="InterPro" id="IPR036871">
    <property type="entry name" value="PX_dom_sf"/>
</dbReference>
<feature type="compositionally biased region" description="Polar residues" evidence="3">
    <location>
        <begin position="624"/>
        <end position="646"/>
    </location>
</feature>
<dbReference type="PROSITE" id="PS51207">
    <property type="entry name" value="PXA"/>
    <property type="match status" value="1"/>
</dbReference>
<comment type="subcellular location">
    <subcellularLocation>
        <location evidence="1">Cytoplasm</location>
    </subcellularLocation>
</comment>
<evidence type="ECO:0000313" key="8">
    <source>
        <dbReference type="Proteomes" id="UP000626092"/>
    </source>
</evidence>
<feature type="compositionally biased region" description="Polar residues" evidence="3">
    <location>
        <begin position="783"/>
        <end position="794"/>
    </location>
</feature>
<keyword evidence="8" id="KW-1185">Reference proteome</keyword>
<evidence type="ECO:0000256" key="2">
    <source>
        <dbReference type="ARBA" id="ARBA00022490"/>
    </source>
</evidence>
<proteinExistence type="predicted"/>
<dbReference type="EMBL" id="WJXA01000011">
    <property type="protein sequence ID" value="KAF7127208.1"/>
    <property type="molecule type" value="Genomic_DNA"/>
</dbReference>
<sequence length="1347" mass="152500">MYGSCSYNLSMLFLLKPFRFGYAGSLAVQQIFHEPTLAAADLGQLRRRQDFKFPNADRLISTSTGFIVTEDGYIMTCFHNLYPEFYVPTPEGISSADLSQYSVHVSFFNRTLPSMKAEIITLLPDLDFTILKVSLPDPLKSSAISQSKSPAEMGDFCLIIGHPKVEYASRFGFVSSLMMYPHQFADNIFEIFFKNAPAVKCKGRGNGNAKEAMGMLNGSLGGPGGSIICTPANIRTKVLSRAMKKRENDDTTVDGSMFVEGQFTSQMKCRVQRKEEFYYFVAVATMAAAEVAYGGMSKLTIMKIRSTYEIVHFNSLLKEKEAVEAMKAAETLQDLIEEFKLRTVYWALCVFAISYFLTHTSKLMWMNVPISILFVCGLRVLFNEVEFRWKVRKVRQQTYLAHLENKQLVANDSHLSTTPPSPKWKRKINSPIVKAAMEEFVNKLLHDFVTDLWYSDITPDKEAPELMRAIIMDVLGEIYGRFKEINLVDLLTRDIVDLIGDHLDLFRRNQASIGVDVMGTLTSEERDKRLKHHLVALKELHPALISPACEYKVLQRLTGGLLAVVLRPQEAQCPLVRCIARELVTCLVIQPIMDFASPMYINELIEYIYLATNEEGSKEVGAKQSPNATSHTSDQNETTSRKNASSYKRETAPKVTRSNNQKEIFLDASENLNSGLISEESMQPRPPADWAWMLEVATQRRAEVLMPENLENLWTKGRNYKKKAQKIAAGGLHTQAQLSDGKNNLVHLSLGPNREQSTQGEVVDKLEDTASLTANGPKGGLRRSNSTSALNIHPSTDEAFRSESDGPIISEFYSPNFRRHNNLLPTVMGALDVVSHGEGVHMTKLRCRVIGAYFEKVGSKSFAVYSIAVRDADKNTWIVKRRYRNFERLHRHLKDIPNYTLHLPPKRIFSSSTEDAFVHKRCIQLDKYLQDLLSIANVAEQHEVWDFLSVSSKWMYLLIHCVGLMKSTVNVDDAMDDIVRQFNGASDGLVQKVVGSSPRPHEISPAIPTGILSWNADEISKHLSWQNTAESAQSISDNEEGDKDGISGHEEVGPSVLDYGWHSDTELNSKGFPRRVIKRGDTFTNLNHEKKKVSDAEPVSASLGRNHVAGLQITSDHLEDPVGVPPEWTPPNLTVPMLNLVDKMFQLKRRGWLRRQVFWISKQILQLMMEDAIDDWLLRQIQWLRRDDVIAQGIRWVQDVLWPDGTFFVRLNAQNETDDFQSNEGSFQTTNRGSKVSQPGTFELQLEAARRASDVKKMIYSMFFLFVSFFFFFLAWCIFDGAPTALVSLIGPKQYRRSAKDIYYFLQSTICLKQLAYGILELVLVSVFPELRDIVLDVHEKMRTQPV</sequence>
<evidence type="ECO:0000256" key="3">
    <source>
        <dbReference type="SAM" id="MobiDB-lite"/>
    </source>
</evidence>
<dbReference type="InterPro" id="IPR013937">
    <property type="entry name" value="Sorting_nexin_C"/>
</dbReference>
<dbReference type="Gene3D" id="3.30.1520.10">
    <property type="entry name" value="Phox-like domain"/>
    <property type="match status" value="1"/>
</dbReference>
<feature type="compositionally biased region" description="Polar residues" evidence="3">
    <location>
        <begin position="1027"/>
        <end position="1036"/>
    </location>
</feature>
<keyword evidence="4" id="KW-0472">Membrane</keyword>
<feature type="domain" description="PXA" evidence="6">
    <location>
        <begin position="430"/>
        <end position="613"/>
    </location>
</feature>
<evidence type="ECO:0000259" key="5">
    <source>
        <dbReference type="PROSITE" id="PS50195"/>
    </source>
</evidence>
<keyword evidence="4" id="KW-0812">Transmembrane</keyword>
<dbReference type="SUPFAM" id="SSF50494">
    <property type="entry name" value="Trypsin-like serine proteases"/>
    <property type="match status" value="1"/>
</dbReference>
<dbReference type="GO" id="GO:0005768">
    <property type="term" value="C:endosome"/>
    <property type="evidence" value="ECO:0007669"/>
    <property type="project" value="UniProtKB-ARBA"/>
</dbReference>
<dbReference type="InterPro" id="IPR009003">
    <property type="entry name" value="Peptidase_S1_PA"/>
</dbReference>
<dbReference type="InterPro" id="IPR003114">
    <property type="entry name" value="Phox_assoc"/>
</dbReference>